<dbReference type="SMART" id="SM00486">
    <property type="entry name" value="POLBc"/>
    <property type="match status" value="1"/>
</dbReference>
<comment type="caution">
    <text evidence="10">The sequence shown here is derived from an EMBL/GenBank/DDBJ whole genome shotgun (WGS) entry which is preliminary data.</text>
</comment>
<dbReference type="SUPFAM" id="SSF53098">
    <property type="entry name" value="Ribonuclease H-like"/>
    <property type="match status" value="1"/>
</dbReference>
<keyword evidence="3 7" id="KW-0548">Nucleotidyltransferase</keyword>
<evidence type="ECO:0000313" key="11">
    <source>
        <dbReference type="Proteomes" id="UP001168380"/>
    </source>
</evidence>
<keyword evidence="2 7" id="KW-0808">Transferase</keyword>
<dbReference type="Gene3D" id="3.90.1600.10">
    <property type="entry name" value="Palm domain of DNA polymerase"/>
    <property type="match status" value="2"/>
</dbReference>
<dbReference type="Gene3D" id="1.10.132.60">
    <property type="entry name" value="DNA polymerase family B, C-terminal domain"/>
    <property type="match status" value="1"/>
</dbReference>
<dbReference type="RefSeq" id="WP_302713435.1">
    <property type="nucleotide sequence ID" value="NZ_JAULRT010000059.1"/>
</dbReference>
<evidence type="ECO:0000256" key="7">
    <source>
        <dbReference type="RuleBase" id="RU000442"/>
    </source>
</evidence>
<reference evidence="10" key="1">
    <citation type="submission" date="2023-07" db="EMBL/GenBank/DDBJ databases">
        <title>Gilvimarinus algae sp. nov., isolated from the surface of Kelp.</title>
        <authorList>
            <person name="Sun Y.Y."/>
            <person name="Gong Y."/>
            <person name="Du Z.J."/>
        </authorList>
    </citation>
    <scope>NUCLEOTIDE SEQUENCE</scope>
    <source>
        <strain evidence="10">SDUM040014</strain>
    </source>
</reference>
<evidence type="ECO:0000259" key="9">
    <source>
        <dbReference type="Pfam" id="PF03104"/>
    </source>
</evidence>
<dbReference type="PROSITE" id="PS00116">
    <property type="entry name" value="DNA_POLYMERASE_B"/>
    <property type="match status" value="1"/>
</dbReference>
<dbReference type="Pfam" id="PF03104">
    <property type="entry name" value="DNA_pol_B_exo1"/>
    <property type="match status" value="1"/>
</dbReference>
<name>A0ABT8TFL6_9GAMM</name>
<keyword evidence="11" id="KW-1185">Reference proteome</keyword>
<dbReference type="SUPFAM" id="SSF56672">
    <property type="entry name" value="DNA/RNA polymerases"/>
    <property type="match status" value="1"/>
</dbReference>
<evidence type="ECO:0000256" key="1">
    <source>
        <dbReference type="ARBA" id="ARBA00005755"/>
    </source>
</evidence>
<dbReference type="InterPro" id="IPR006133">
    <property type="entry name" value="DNA-dir_DNA_pol_B_exonuc"/>
</dbReference>
<dbReference type="InterPro" id="IPR006172">
    <property type="entry name" value="DNA-dir_DNA_pol_B"/>
</dbReference>
<dbReference type="InterPro" id="IPR012337">
    <property type="entry name" value="RNaseH-like_sf"/>
</dbReference>
<evidence type="ECO:0000256" key="5">
    <source>
        <dbReference type="ARBA" id="ARBA00023125"/>
    </source>
</evidence>
<dbReference type="PANTHER" id="PTHR10322">
    <property type="entry name" value="DNA POLYMERASE CATALYTIC SUBUNIT"/>
    <property type="match status" value="1"/>
</dbReference>
<dbReference type="Gene3D" id="3.30.420.10">
    <property type="entry name" value="Ribonuclease H-like superfamily/Ribonuclease H"/>
    <property type="match status" value="1"/>
</dbReference>
<dbReference type="GO" id="GO:0003887">
    <property type="term" value="F:DNA-directed DNA polymerase activity"/>
    <property type="evidence" value="ECO:0007669"/>
    <property type="project" value="UniProtKB-EC"/>
</dbReference>
<sequence>MREGFLLTRAWRDTPRGLELDFWWATASGPVRTRHTQQEAIFFIPAKKSAEAETILRDLSGWRSRLLPMKTREGKPVAALYFQRLSLAREAEKRLTSHTIPCWEADIRPPERFLMERFITAGALIDDSAGRAAMSIDPKLAPADYRPTLKLASVDIETSMDAKRLFSIGVWSAETRCVFMVADKPGRQPLTDEDGAELIYCTDEKQCLQLFLQWLQSEDPDALIGWNLVQFDLWVLTSIAERLRMPLTLARAGERIHWREEKGEGGRRFISVPGRVMLDGIELIKAANYQFDSYALDAVAGELLGQGKLLHGASRGEDIARLFCDDKPALARYNLKDCQLVWDIFAQQKLLDFAIVRSQLTGLLLDRIGGSVAAFEYSYLPRLHRAGFIAPNLGELRSDIVSPGGYVMDSVPGIYDHVLVLDFKSLYPSIIRTFYIDPCAFWSAGLSQGSGQRFVPGFNGAEFDRKQALLPEMIEKLWQARDKAKVEGDQPLSYAIKIIMNSFYGVLGSTGCRFFDPRIASSITLRGHEIIQTSKQWIEQQGYRVIYGDTDSLFVWLCENDSNLETQAAYDIGRELARQLNHWWRETLEKKYKIDSALEIEFETHYRKFLMPTVRGSEEGSKKRYAGLASRPDGEELVFKGLESVRTDWTRLAREFQTELYRRVFAGESYRQYILNAVEELVAGSCDDKLVYRKRLRRRLDDYEKNIPPHVQAARKWRDWSGESLRRGDWVSYLITVNGPEPAEQVRSPIDYEHYRERQLAPVADGILYFVNDSLAAITDQQMSLFG</sequence>
<dbReference type="InterPro" id="IPR017964">
    <property type="entry name" value="DNA-dir_DNA_pol_B_CS"/>
</dbReference>
<dbReference type="InterPro" id="IPR042087">
    <property type="entry name" value="DNA_pol_B_thumb"/>
</dbReference>
<dbReference type="EC" id="2.7.7.7" evidence="7"/>
<dbReference type="InterPro" id="IPR023211">
    <property type="entry name" value="DNA_pol_palm_dom_sf"/>
</dbReference>
<protein>
    <recommendedName>
        <fullName evidence="7">DNA polymerase</fullName>
        <ecNumber evidence="7">2.7.7.7</ecNumber>
    </recommendedName>
</protein>
<evidence type="ECO:0000256" key="3">
    <source>
        <dbReference type="ARBA" id="ARBA00022695"/>
    </source>
</evidence>
<keyword evidence="7" id="KW-0235">DNA replication</keyword>
<dbReference type="Gene3D" id="2.40.50.590">
    <property type="match status" value="1"/>
</dbReference>
<dbReference type="PANTHER" id="PTHR10322:SF23">
    <property type="entry name" value="DNA POLYMERASE DELTA CATALYTIC SUBUNIT"/>
    <property type="match status" value="1"/>
</dbReference>
<dbReference type="InterPro" id="IPR036397">
    <property type="entry name" value="RNaseH_sf"/>
</dbReference>
<evidence type="ECO:0000256" key="6">
    <source>
        <dbReference type="ARBA" id="ARBA00049244"/>
    </source>
</evidence>
<feature type="domain" description="DNA-directed DNA polymerase family B multifunctional" evidence="8">
    <location>
        <begin position="377"/>
        <end position="740"/>
    </location>
</feature>
<dbReference type="Proteomes" id="UP001168380">
    <property type="component" value="Unassembled WGS sequence"/>
</dbReference>
<evidence type="ECO:0000313" key="10">
    <source>
        <dbReference type="EMBL" id="MDO3382897.1"/>
    </source>
</evidence>
<gene>
    <name evidence="10" type="ORF">QWI16_12025</name>
</gene>
<accession>A0ABT8TFL6</accession>
<dbReference type="InterPro" id="IPR006134">
    <property type="entry name" value="DNA-dir_DNA_pol_B_multi_dom"/>
</dbReference>
<dbReference type="NCBIfam" id="NF004421">
    <property type="entry name" value="PRK05762.1-2"/>
    <property type="match status" value="1"/>
</dbReference>
<proteinExistence type="inferred from homology"/>
<dbReference type="Gene3D" id="3.30.70.2250">
    <property type="match status" value="1"/>
</dbReference>
<feature type="domain" description="DNA-directed DNA polymerase family B exonuclease" evidence="9">
    <location>
        <begin position="139"/>
        <end position="299"/>
    </location>
</feature>
<dbReference type="PRINTS" id="PR00106">
    <property type="entry name" value="DNAPOLB"/>
</dbReference>
<keyword evidence="4 7" id="KW-0239">DNA-directed DNA polymerase</keyword>
<keyword evidence="5 7" id="KW-0238">DNA-binding</keyword>
<evidence type="ECO:0000256" key="4">
    <source>
        <dbReference type="ARBA" id="ARBA00022932"/>
    </source>
</evidence>
<dbReference type="EMBL" id="JAULRT010000059">
    <property type="protein sequence ID" value="MDO3382897.1"/>
    <property type="molecule type" value="Genomic_DNA"/>
</dbReference>
<organism evidence="10 11">
    <name type="scientific">Gilvimarinus algae</name>
    <dbReference type="NCBI Taxonomy" id="3058037"/>
    <lineage>
        <taxon>Bacteria</taxon>
        <taxon>Pseudomonadati</taxon>
        <taxon>Pseudomonadota</taxon>
        <taxon>Gammaproteobacteria</taxon>
        <taxon>Cellvibrionales</taxon>
        <taxon>Cellvibrionaceae</taxon>
        <taxon>Gilvimarinus</taxon>
    </lineage>
</organism>
<evidence type="ECO:0000259" key="8">
    <source>
        <dbReference type="Pfam" id="PF00136"/>
    </source>
</evidence>
<dbReference type="Pfam" id="PF21474">
    <property type="entry name" value="DNApolII_N"/>
    <property type="match status" value="1"/>
</dbReference>
<dbReference type="InterPro" id="IPR050240">
    <property type="entry name" value="DNA_pol_type-B"/>
</dbReference>
<comment type="catalytic activity">
    <reaction evidence="6 7">
        <text>DNA(n) + a 2'-deoxyribonucleoside 5'-triphosphate = DNA(n+1) + diphosphate</text>
        <dbReference type="Rhea" id="RHEA:22508"/>
        <dbReference type="Rhea" id="RHEA-COMP:17339"/>
        <dbReference type="Rhea" id="RHEA-COMP:17340"/>
        <dbReference type="ChEBI" id="CHEBI:33019"/>
        <dbReference type="ChEBI" id="CHEBI:61560"/>
        <dbReference type="ChEBI" id="CHEBI:173112"/>
        <dbReference type="EC" id="2.7.7.7"/>
    </reaction>
</comment>
<dbReference type="CDD" id="cd05537">
    <property type="entry name" value="POLBc_Pol_II"/>
    <property type="match status" value="1"/>
</dbReference>
<evidence type="ECO:0000256" key="2">
    <source>
        <dbReference type="ARBA" id="ARBA00022679"/>
    </source>
</evidence>
<comment type="similarity">
    <text evidence="1 7">Belongs to the DNA polymerase type-B family.</text>
</comment>
<dbReference type="Pfam" id="PF00136">
    <property type="entry name" value="DNA_pol_B"/>
    <property type="match status" value="1"/>
</dbReference>
<dbReference type="InterPro" id="IPR043502">
    <property type="entry name" value="DNA/RNA_pol_sf"/>
</dbReference>